<keyword evidence="5" id="KW-0934">Plastid</keyword>
<dbReference type="GO" id="GO:0005737">
    <property type="term" value="C:cytoplasm"/>
    <property type="evidence" value="ECO:0007669"/>
    <property type="project" value="UniProtKB-SubCell"/>
</dbReference>
<comment type="similarity">
    <text evidence="2 11">Belongs to the adenylate kinase family.</text>
</comment>
<reference evidence="13" key="1">
    <citation type="submission" date="2021-08" db="EMBL/GenBank/DDBJ databases">
        <title>WGS assembly of Ceratopteris richardii.</title>
        <authorList>
            <person name="Marchant D.B."/>
            <person name="Chen G."/>
            <person name="Jenkins J."/>
            <person name="Shu S."/>
            <person name="Leebens-Mack J."/>
            <person name="Grimwood J."/>
            <person name="Schmutz J."/>
            <person name="Soltis P."/>
            <person name="Soltis D."/>
            <person name="Chen Z.-H."/>
        </authorList>
    </citation>
    <scope>NUCLEOTIDE SEQUENCE</scope>
    <source>
        <strain evidence="13">Whitten #5841</strain>
        <tissue evidence="13">Leaf</tissue>
    </source>
</reference>
<evidence type="ECO:0000256" key="9">
    <source>
        <dbReference type="ARBA" id="ARBA00022840"/>
    </source>
</evidence>
<comment type="caution">
    <text evidence="13">The sequence shown here is derived from an EMBL/GenBank/DDBJ whole genome shotgun (WGS) entry which is preliminary data.</text>
</comment>
<dbReference type="Pfam" id="PF00406">
    <property type="entry name" value="ADK"/>
    <property type="match status" value="2"/>
</dbReference>
<feature type="compositionally biased region" description="Basic and acidic residues" evidence="12">
    <location>
        <begin position="34"/>
        <end position="60"/>
    </location>
</feature>
<dbReference type="GO" id="GO:0006221">
    <property type="term" value="P:pyrimidine nucleotide biosynthetic process"/>
    <property type="evidence" value="ECO:0007669"/>
    <property type="project" value="UniProtKB-KW"/>
</dbReference>
<comment type="subcellular location">
    <subcellularLocation>
        <location evidence="1">Cytoplasm</location>
    </subcellularLocation>
</comment>
<dbReference type="OrthoDB" id="442176at2759"/>
<dbReference type="CDD" id="cd01428">
    <property type="entry name" value="ADK"/>
    <property type="match status" value="2"/>
</dbReference>
<evidence type="ECO:0000256" key="2">
    <source>
        <dbReference type="ARBA" id="ARBA00007220"/>
    </source>
</evidence>
<name>A0A8T2TDM3_CERRI</name>
<dbReference type="Proteomes" id="UP000825935">
    <property type="component" value="Chromosome 14"/>
</dbReference>
<keyword evidence="4" id="KW-0963">Cytoplasm</keyword>
<keyword evidence="14" id="KW-1185">Reference proteome</keyword>
<evidence type="ECO:0000256" key="11">
    <source>
        <dbReference type="RuleBase" id="RU003330"/>
    </source>
</evidence>
<keyword evidence="5" id="KW-0150">Chloroplast</keyword>
<keyword evidence="7" id="KW-0547">Nucleotide-binding</keyword>
<evidence type="ECO:0000256" key="1">
    <source>
        <dbReference type="ARBA" id="ARBA00004496"/>
    </source>
</evidence>
<dbReference type="GO" id="GO:0004017">
    <property type="term" value="F:AMP kinase activity"/>
    <property type="evidence" value="ECO:0007669"/>
    <property type="project" value="UniProtKB-EC"/>
</dbReference>
<evidence type="ECO:0000256" key="4">
    <source>
        <dbReference type="ARBA" id="ARBA00022490"/>
    </source>
</evidence>
<evidence type="ECO:0000256" key="6">
    <source>
        <dbReference type="ARBA" id="ARBA00022679"/>
    </source>
</evidence>
<dbReference type="HAMAP" id="MF_00235">
    <property type="entry name" value="Adenylate_kinase_Adk"/>
    <property type="match status" value="2"/>
</dbReference>
<keyword evidence="8 11" id="KW-0418">Kinase</keyword>
<protein>
    <recommendedName>
        <fullName evidence="3">adenylate kinase</fullName>
        <ecNumber evidence="3">2.7.4.3</ecNumber>
    </recommendedName>
</protein>
<dbReference type="OMA" id="ETHIVHQ"/>
<dbReference type="AlphaFoldDB" id="A0A8T2TDM3"/>
<dbReference type="EMBL" id="CM035419">
    <property type="protein sequence ID" value="KAH7415823.1"/>
    <property type="molecule type" value="Genomic_DNA"/>
</dbReference>
<dbReference type="SUPFAM" id="SSF52540">
    <property type="entry name" value="P-loop containing nucleoside triphosphate hydrolases"/>
    <property type="match status" value="2"/>
</dbReference>
<accession>A0A8T2TDM3</accession>
<dbReference type="FunFam" id="3.40.50.300:FF:000315">
    <property type="entry name" value="Adenylate kinase 1"/>
    <property type="match status" value="1"/>
</dbReference>
<evidence type="ECO:0000313" key="14">
    <source>
        <dbReference type="Proteomes" id="UP000825935"/>
    </source>
</evidence>
<gene>
    <name evidence="13" type="ORF">KP509_14G062300</name>
</gene>
<keyword evidence="6 11" id="KW-0808">Transferase</keyword>
<keyword evidence="10" id="KW-0665">Pyrimidine biosynthesis</keyword>
<dbReference type="PRINTS" id="PR00094">
    <property type="entry name" value="ADENYLTKNASE"/>
</dbReference>
<dbReference type="InterPro" id="IPR027417">
    <property type="entry name" value="P-loop_NTPase"/>
</dbReference>
<evidence type="ECO:0000313" key="13">
    <source>
        <dbReference type="EMBL" id="KAH7415823.1"/>
    </source>
</evidence>
<feature type="region of interest" description="Disordered" evidence="12">
    <location>
        <begin position="1"/>
        <end position="96"/>
    </location>
</feature>
<dbReference type="InterPro" id="IPR033690">
    <property type="entry name" value="Adenylat_kinase_CS"/>
</dbReference>
<dbReference type="PROSITE" id="PS00113">
    <property type="entry name" value="ADENYLATE_KINASE"/>
    <property type="match status" value="1"/>
</dbReference>
<evidence type="ECO:0000256" key="7">
    <source>
        <dbReference type="ARBA" id="ARBA00022741"/>
    </source>
</evidence>
<dbReference type="PANTHER" id="PTHR23359">
    <property type="entry name" value="NUCLEOTIDE KINASE"/>
    <property type="match status" value="1"/>
</dbReference>
<dbReference type="InterPro" id="IPR000850">
    <property type="entry name" value="Adenylat/UMP-CMP_kin"/>
</dbReference>
<evidence type="ECO:0000256" key="5">
    <source>
        <dbReference type="ARBA" id="ARBA00022528"/>
    </source>
</evidence>
<evidence type="ECO:0000256" key="8">
    <source>
        <dbReference type="ARBA" id="ARBA00022777"/>
    </source>
</evidence>
<keyword evidence="9" id="KW-0067">ATP-binding</keyword>
<dbReference type="EC" id="2.7.4.3" evidence="3"/>
<evidence type="ECO:0000256" key="12">
    <source>
        <dbReference type="SAM" id="MobiDB-lite"/>
    </source>
</evidence>
<dbReference type="GO" id="GO:0005524">
    <property type="term" value="F:ATP binding"/>
    <property type="evidence" value="ECO:0007669"/>
    <property type="project" value="UniProtKB-KW"/>
</dbReference>
<proteinExistence type="inferred from homology"/>
<sequence>MGCGKSSLADVEDTSDDHKSGAHKKGHGGGKGGGKGDGEKTGGKGDGGKDGKGHKKEDSKHKKKKGKDQSDDDEETSVHGSHAGKNGVLPPPPPKPRIYTKLRILVLGGPGAGKAALCARMAEEYDITHVDVGDLLRAEVQKNTAVGKKVADLMKEGKLVPSDIPLKLLKDYLHSHTKFPHVVIEGYPKTVEQAKKIMSEFPDINMVIYLDCPTDKLEERLLLRAGTHERSDDKSEVIQRRLDLYNKEYQEIIRLFQNAYPYDFISIKVGSLQKVEVFLEVATHMKEMFNLEARSALVHKKHDCNKIEYVFILGGPGCGKGTQCKHMVRDFGYTHISTGDLLRNEVKSGTKMGKEIDEIMRSGGLVPNNITITLLENAMRQSGCKHFLIDGYPRSLEQAHAFEEKIGHPGVVLYLHCSTSTMEKRLLERGKTSKRADDNAEVIKLRFETFQKESKPVVDFYKGTKKLKEVSAEKDPETVYKHVKQALLETVEKPADTASHPPAK</sequence>
<organism evidence="13 14">
    <name type="scientific">Ceratopteris richardii</name>
    <name type="common">Triangle waterfern</name>
    <dbReference type="NCBI Taxonomy" id="49495"/>
    <lineage>
        <taxon>Eukaryota</taxon>
        <taxon>Viridiplantae</taxon>
        <taxon>Streptophyta</taxon>
        <taxon>Embryophyta</taxon>
        <taxon>Tracheophyta</taxon>
        <taxon>Polypodiopsida</taxon>
        <taxon>Polypodiidae</taxon>
        <taxon>Polypodiales</taxon>
        <taxon>Pteridineae</taxon>
        <taxon>Pteridaceae</taxon>
        <taxon>Parkerioideae</taxon>
        <taxon>Ceratopteris</taxon>
    </lineage>
</organism>
<evidence type="ECO:0000256" key="3">
    <source>
        <dbReference type="ARBA" id="ARBA00012955"/>
    </source>
</evidence>
<evidence type="ECO:0000256" key="10">
    <source>
        <dbReference type="ARBA" id="ARBA00022975"/>
    </source>
</evidence>
<dbReference type="Gene3D" id="3.40.50.300">
    <property type="entry name" value="P-loop containing nucleotide triphosphate hydrolases"/>
    <property type="match status" value="2"/>
</dbReference>